<dbReference type="Gene3D" id="3.20.20.80">
    <property type="entry name" value="Glycosidases"/>
    <property type="match status" value="1"/>
</dbReference>
<evidence type="ECO:0000313" key="9">
    <source>
        <dbReference type="Proteomes" id="UP000292372"/>
    </source>
</evidence>
<dbReference type="CDD" id="cd11575">
    <property type="entry name" value="GH99_GH71_like_3"/>
    <property type="match status" value="1"/>
</dbReference>
<sequence>MKTFNKLLKIQLLLWSFIIISCSTDQESINQENTDFSFYSIPEPSIIYPDSVLREVLDRELKLMRKGLTQKADTLGMVIDKENPKKVYVHYMPWFQSKSYDGYWGQHWTMTNRNPDNYDAQGQQEVASYYNPLIGAYSSSDEYLQEYHFLLMKLCGIDGVIFDWYGSRDIHDYGLIKTATETFIPKLENIDLEFAVMYEDRVAYMENTSVAIDPVKRAKQDFKYINDVYFKSSNYLEFNGIKSISMFGPHHITEKQQWDDIYSVFPEDEQPYLLSLWGLKGSLGDNFKGEFLWVAQDHLLAKEYYYNTYADSNYMTIGSVYPGFASYYTDGGWSDGSNSWVLPKYDGLTFVESLNASTNNASDFIQIITWNDFGEGTMIEPTTQFGFTYLQMLQEYTGVSYSEQDLAVCARLYNARMQYRDNITVMNLLDASYTYMKVLNIEQVDMILQAIDRFYT</sequence>
<evidence type="ECO:0000256" key="2">
    <source>
        <dbReference type="ARBA" id="ARBA00022692"/>
    </source>
</evidence>
<dbReference type="PANTHER" id="PTHR13572:SF4">
    <property type="entry name" value="RE57134P"/>
    <property type="match status" value="1"/>
</dbReference>
<comment type="subcellular location">
    <subcellularLocation>
        <location evidence="1">Golgi apparatus membrane</location>
        <topology evidence="1">Single-pass type II membrane protein</topology>
    </subcellularLocation>
</comment>
<dbReference type="OrthoDB" id="976137at2"/>
<reference evidence="8 9" key="1">
    <citation type="journal article" date="2015" name="Int. J. Syst. Evol. Microbiol.">
        <title>Hyunsoonleella pacifica sp. nov., isolated from seawater of South Pacific Gyre.</title>
        <authorList>
            <person name="Gao X."/>
            <person name="Zhang Z."/>
            <person name="Dai X."/>
            <person name="Zhang X.H."/>
        </authorList>
    </citation>
    <scope>NUCLEOTIDE SEQUENCE [LARGE SCALE GENOMIC DNA]</scope>
    <source>
        <strain evidence="8 9">SW033</strain>
    </source>
</reference>
<proteinExistence type="predicted"/>
<evidence type="ECO:0000256" key="5">
    <source>
        <dbReference type="ARBA" id="ARBA00022989"/>
    </source>
</evidence>
<evidence type="ECO:0000313" key="8">
    <source>
        <dbReference type="EMBL" id="TBN17761.1"/>
    </source>
</evidence>
<dbReference type="AlphaFoldDB" id="A0A4Q9FQM8"/>
<evidence type="ECO:0000256" key="6">
    <source>
        <dbReference type="ARBA" id="ARBA00023034"/>
    </source>
</evidence>
<protein>
    <submittedName>
        <fullName evidence="8">Uncharacterized protein</fullName>
    </submittedName>
</protein>
<dbReference type="Proteomes" id="UP000292372">
    <property type="component" value="Unassembled WGS sequence"/>
</dbReference>
<evidence type="ECO:0000256" key="3">
    <source>
        <dbReference type="ARBA" id="ARBA00022801"/>
    </source>
</evidence>
<comment type="caution">
    <text evidence="8">The sequence shown here is derived from an EMBL/GenBank/DDBJ whole genome shotgun (WGS) entry which is preliminary data.</text>
</comment>
<dbReference type="InterPro" id="IPR026071">
    <property type="entry name" value="Glyco_Hydrolase_99"/>
</dbReference>
<keyword evidence="9" id="KW-1185">Reference proteome</keyword>
<keyword evidence="6" id="KW-0333">Golgi apparatus</keyword>
<keyword evidence="5" id="KW-1133">Transmembrane helix</keyword>
<gene>
    <name evidence="8" type="ORF">EYD46_05445</name>
</gene>
<dbReference type="GO" id="GO:0004559">
    <property type="term" value="F:alpha-mannosidase activity"/>
    <property type="evidence" value="ECO:0007669"/>
    <property type="project" value="TreeGrafter"/>
</dbReference>
<keyword evidence="3" id="KW-0378">Hydrolase</keyword>
<name>A0A4Q9FQM8_9FLAO</name>
<dbReference type="EMBL" id="SIRS01000002">
    <property type="protein sequence ID" value="TBN17761.1"/>
    <property type="molecule type" value="Genomic_DNA"/>
</dbReference>
<keyword evidence="2" id="KW-0812">Transmembrane</keyword>
<dbReference type="RefSeq" id="WP_130936051.1">
    <property type="nucleotide sequence ID" value="NZ_BMEE01000001.1"/>
</dbReference>
<keyword evidence="4" id="KW-0735">Signal-anchor</keyword>
<dbReference type="PANTHER" id="PTHR13572">
    <property type="entry name" value="ENDO-ALPHA-1,2-MANNOSIDASE"/>
    <property type="match status" value="1"/>
</dbReference>
<accession>A0A4Q9FQM8</accession>
<keyword evidence="7" id="KW-0472">Membrane</keyword>
<evidence type="ECO:0000256" key="4">
    <source>
        <dbReference type="ARBA" id="ARBA00022968"/>
    </source>
</evidence>
<organism evidence="8 9">
    <name type="scientific">Hyunsoonleella pacifica</name>
    <dbReference type="NCBI Taxonomy" id="1080224"/>
    <lineage>
        <taxon>Bacteria</taxon>
        <taxon>Pseudomonadati</taxon>
        <taxon>Bacteroidota</taxon>
        <taxon>Flavobacteriia</taxon>
        <taxon>Flavobacteriales</taxon>
        <taxon>Flavobacteriaceae</taxon>
    </lineage>
</organism>
<evidence type="ECO:0000256" key="7">
    <source>
        <dbReference type="ARBA" id="ARBA00023136"/>
    </source>
</evidence>
<dbReference type="PROSITE" id="PS51257">
    <property type="entry name" value="PROKAR_LIPOPROTEIN"/>
    <property type="match status" value="1"/>
</dbReference>
<evidence type="ECO:0000256" key="1">
    <source>
        <dbReference type="ARBA" id="ARBA00004323"/>
    </source>
</evidence>